<dbReference type="InterPro" id="IPR005835">
    <property type="entry name" value="NTP_transferase_dom"/>
</dbReference>
<keyword evidence="6" id="KW-0342">GTP-binding</keyword>
<evidence type="ECO:0000259" key="9">
    <source>
        <dbReference type="Pfam" id="PF00483"/>
    </source>
</evidence>
<keyword evidence="12" id="KW-0413">Isomerase</keyword>
<reference evidence="12 13" key="1">
    <citation type="submission" date="2020-07" db="EMBL/GenBank/DDBJ databases">
        <authorList>
            <person name="Li M."/>
        </authorList>
    </citation>
    <scope>NUCLEOTIDE SEQUENCE [LARGE SCALE GENOMIC DNA]</scope>
    <source>
        <strain evidence="12 13">DSM 23284</strain>
    </source>
</reference>
<dbReference type="InterPro" id="IPR011051">
    <property type="entry name" value="RmlC_Cupin_sf"/>
</dbReference>
<dbReference type="InterPro" id="IPR051161">
    <property type="entry name" value="Mannose-6P_isomerase_type2"/>
</dbReference>
<comment type="similarity">
    <text evidence="1 8">Belongs to the mannose-6-phosphate isomerase type 2 family.</text>
</comment>
<keyword evidence="13" id="KW-1185">Reference proteome</keyword>
<organism evidence="12 13">
    <name type="scientific">Stappia taiwanensis</name>
    <dbReference type="NCBI Taxonomy" id="992267"/>
    <lineage>
        <taxon>Bacteria</taxon>
        <taxon>Pseudomonadati</taxon>
        <taxon>Pseudomonadota</taxon>
        <taxon>Alphaproteobacteria</taxon>
        <taxon>Hyphomicrobiales</taxon>
        <taxon>Stappiaceae</taxon>
        <taxon>Stappia</taxon>
    </lineage>
</organism>
<dbReference type="PANTHER" id="PTHR46390">
    <property type="entry name" value="MANNOSE-1-PHOSPHATE GUANYLYLTRANSFERASE"/>
    <property type="match status" value="1"/>
</dbReference>
<evidence type="ECO:0000259" key="11">
    <source>
        <dbReference type="Pfam" id="PF22640"/>
    </source>
</evidence>
<dbReference type="InterPro" id="IPR001538">
    <property type="entry name" value="Man6P_isomerase-2_C"/>
</dbReference>
<dbReference type="EC" id="2.7.7.13" evidence="2"/>
<sequence>MRVPVIIPCILSGGAGSRLWPLSRSLRPKQFLPIFDGESLFQKTLRRFPAGEFAAPIVIANANHRFLVGEQMGEVSAANGEGAIVLEPVGRNTAAPVAIAALRAAEADPDALVLIAPSDHLVRDGDRFREAVRAAKPAAQAGKIVTFGIQPSEPHTGYGYIRLAGAAGGVRPVEAFVEKPDLARAEAFLKDGNYVWNAGIFLFSARTMIAEFEQHSPEILASVRRALDAATNDLDFLRLDADLFRAVPDISIDYAIMEKTDRVACVPMDPGWNDLGSWSAVWETFDKSAEGNGSLGEAIYIESRDNLVVSDAALVSVVGLDNVMVVATKDAVLVAAKDRAQDVKEVVERLKVNDRREVREHRRVYRPWGWREEIATGDRFHVQEIEIQPGGAMSEQSHVNRAEHWVVVSGTLEITLDGEARLMTENQSAYAPVGTRHRLANPGRVPARVIEIQSGAYIGDDDIVRYSDADVLGAEGDCGWD</sequence>
<dbReference type="RefSeq" id="WP_181758262.1">
    <property type="nucleotide sequence ID" value="NZ_BMCR01000001.1"/>
</dbReference>
<dbReference type="GO" id="GO:0000271">
    <property type="term" value="P:polysaccharide biosynthetic process"/>
    <property type="evidence" value="ECO:0007669"/>
    <property type="project" value="InterPro"/>
</dbReference>
<dbReference type="Pfam" id="PF22640">
    <property type="entry name" value="ManC_GMP_beta-helix"/>
    <property type="match status" value="1"/>
</dbReference>
<feature type="domain" description="Mannose-6-phosphate isomerase type II C-terminal" evidence="10">
    <location>
        <begin position="353"/>
        <end position="468"/>
    </location>
</feature>
<feature type="domain" description="Nucleotidyl transferase" evidence="9">
    <location>
        <begin position="8"/>
        <end position="288"/>
    </location>
</feature>
<dbReference type="FunFam" id="3.90.550.10:FF:000046">
    <property type="entry name" value="Mannose-1-phosphate guanylyltransferase (GDP)"/>
    <property type="match status" value="1"/>
</dbReference>
<evidence type="ECO:0000256" key="3">
    <source>
        <dbReference type="ARBA" id="ARBA00022679"/>
    </source>
</evidence>
<evidence type="ECO:0000256" key="4">
    <source>
        <dbReference type="ARBA" id="ARBA00022695"/>
    </source>
</evidence>
<dbReference type="Gene3D" id="3.90.550.10">
    <property type="entry name" value="Spore Coat Polysaccharide Biosynthesis Protein SpsA, Chain A"/>
    <property type="match status" value="1"/>
</dbReference>
<evidence type="ECO:0000256" key="7">
    <source>
        <dbReference type="ARBA" id="ARBA00047343"/>
    </source>
</evidence>
<dbReference type="SUPFAM" id="SSF51182">
    <property type="entry name" value="RmlC-like cupins"/>
    <property type="match status" value="1"/>
</dbReference>
<evidence type="ECO:0000313" key="12">
    <source>
        <dbReference type="EMBL" id="MBA4610058.1"/>
    </source>
</evidence>
<dbReference type="InterPro" id="IPR014710">
    <property type="entry name" value="RmlC-like_jellyroll"/>
</dbReference>
<keyword evidence="5" id="KW-0547">Nucleotide-binding</keyword>
<dbReference type="GO" id="GO:0009298">
    <property type="term" value="P:GDP-mannose biosynthetic process"/>
    <property type="evidence" value="ECO:0007669"/>
    <property type="project" value="TreeGrafter"/>
</dbReference>
<dbReference type="CDD" id="cd02213">
    <property type="entry name" value="cupin_PMI_typeII_C"/>
    <property type="match status" value="1"/>
</dbReference>
<evidence type="ECO:0000256" key="8">
    <source>
        <dbReference type="RuleBase" id="RU004190"/>
    </source>
</evidence>
<evidence type="ECO:0000256" key="6">
    <source>
        <dbReference type="ARBA" id="ARBA00023134"/>
    </source>
</evidence>
<keyword evidence="4 12" id="KW-0548">Nucleotidyltransferase</keyword>
<evidence type="ECO:0000313" key="13">
    <source>
        <dbReference type="Proteomes" id="UP000559404"/>
    </source>
</evidence>
<dbReference type="InterPro" id="IPR049577">
    <property type="entry name" value="GMPP_N"/>
</dbReference>
<evidence type="ECO:0000256" key="5">
    <source>
        <dbReference type="ARBA" id="ARBA00022741"/>
    </source>
</evidence>
<dbReference type="NCBIfam" id="TIGR01479">
    <property type="entry name" value="GMP_PMI"/>
    <property type="match status" value="1"/>
</dbReference>
<dbReference type="AlphaFoldDB" id="A0A838XMQ4"/>
<dbReference type="Proteomes" id="UP000559404">
    <property type="component" value="Unassembled WGS sequence"/>
</dbReference>
<dbReference type="Pfam" id="PF01050">
    <property type="entry name" value="MannoseP_isomer"/>
    <property type="match status" value="1"/>
</dbReference>
<dbReference type="PANTHER" id="PTHR46390:SF1">
    <property type="entry name" value="MANNOSE-1-PHOSPHATE GUANYLYLTRANSFERASE"/>
    <property type="match status" value="1"/>
</dbReference>
<evidence type="ECO:0000259" key="10">
    <source>
        <dbReference type="Pfam" id="PF01050"/>
    </source>
</evidence>
<dbReference type="InterPro" id="IPR054566">
    <property type="entry name" value="ManC/GMP-like_b-helix"/>
</dbReference>
<dbReference type="GO" id="GO:0016853">
    <property type="term" value="F:isomerase activity"/>
    <property type="evidence" value="ECO:0007669"/>
    <property type="project" value="UniProtKB-KW"/>
</dbReference>
<dbReference type="Pfam" id="PF00483">
    <property type="entry name" value="NTP_transferase"/>
    <property type="match status" value="1"/>
</dbReference>
<feature type="domain" description="MannoseP isomerase/GMP-like beta-helix" evidence="11">
    <location>
        <begin position="296"/>
        <end position="350"/>
    </location>
</feature>
<dbReference type="GO" id="GO:0005525">
    <property type="term" value="F:GTP binding"/>
    <property type="evidence" value="ECO:0007669"/>
    <property type="project" value="UniProtKB-KW"/>
</dbReference>
<reference evidence="12 13" key="2">
    <citation type="submission" date="2020-08" db="EMBL/GenBank/DDBJ databases">
        <title>Stappia taiwanensis sp. nov., isolated from a coastal thermal spring.</title>
        <authorList>
            <person name="Kampfer P."/>
        </authorList>
    </citation>
    <scope>NUCLEOTIDE SEQUENCE [LARGE SCALE GENOMIC DNA]</scope>
    <source>
        <strain evidence="12 13">DSM 23284</strain>
    </source>
</reference>
<dbReference type="SUPFAM" id="SSF53448">
    <property type="entry name" value="Nucleotide-diphospho-sugar transferases"/>
    <property type="match status" value="1"/>
</dbReference>
<dbReference type="GO" id="GO:0004475">
    <property type="term" value="F:mannose-1-phosphate guanylyltransferase (GTP) activity"/>
    <property type="evidence" value="ECO:0007669"/>
    <property type="project" value="UniProtKB-EC"/>
</dbReference>
<name>A0A838XMQ4_9HYPH</name>
<comment type="caution">
    <text evidence="12">The sequence shown here is derived from an EMBL/GenBank/DDBJ whole genome shotgun (WGS) entry which is preliminary data.</text>
</comment>
<comment type="catalytic activity">
    <reaction evidence="7">
        <text>alpha-D-mannose 1-phosphate + GTP + H(+) = GDP-alpha-D-mannose + diphosphate</text>
        <dbReference type="Rhea" id="RHEA:15229"/>
        <dbReference type="ChEBI" id="CHEBI:15378"/>
        <dbReference type="ChEBI" id="CHEBI:33019"/>
        <dbReference type="ChEBI" id="CHEBI:37565"/>
        <dbReference type="ChEBI" id="CHEBI:57527"/>
        <dbReference type="ChEBI" id="CHEBI:58409"/>
        <dbReference type="EC" id="2.7.7.13"/>
    </reaction>
</comment>
<evidence type="ECO:0000256" key="1">
    <source>
        <dbReference type="ARBA" id="ARBA00006115"/>
    </source>
</evidence>
<dbReference type="Gene3D" id="2.60.120.10">
    <property type="entry name" value="Jelly Rolls"/>
    <property type="match status" value="1"/>
</dbReference>
<gene>
    <name evidence="12" type="ORF">H1W37_00230</name>
</gene>
<accession>A0A838XMQ4</accession>
<protein>
    <recommendedName>
        <fullName evidence="2">mannose-1-phosphate guanylyltransferase</fullName>
        <ecNumber evidence="2">2.7.7.13</ecNumber>
    </recommendedName>
</protein>
<dbReference type="InterPro" id="IPR029044">
    <property type="entry name" value="Nucleotide-diphossugar_trans"/>
</dbReference>
<dbReference type="EMBL" id="JACEON010000001">
    <property type="protein sequence ID" value="MBA4610058.1"/>
    <property type="molecule type" value="Genomic_DNA"/>
</dbReference>
<keyword evidence="3 12" id="KW-0808">Transferase</keyword>
<dbReference type="CDD" id="cd02509">
    <property type="entry name" value="GDP-M1P_Guanylyltransferase"/>
    <property type="match status" value="1"/>
</dbReference>
<evidence type="ECO:0000256" key="2">
    <source>
        <dbReference type="ARBA" id="ARBA00012387"/>
    </source>
</evidence>
<proteinExistence type="inferred from homology"/>
<dbReference type="InterPro" id="IPR006375">
    <property type="entry name" value="Man1P_GuaTrfase/Man6P_Isoase"/>
</dbReference>